<dbReference type="Proteomes" id="UP000014803">
    <property type="component" value="Chromosome"/>
</dbReference>
<feature type="compositionally biased region" description="Low complexity" evidence="1">
    <location>
        <begin position="35"/>
        <end position="51"/>
    </location>
</feature>
<evidence type="ECO:0000256" key="1">
    <source>
        <dbReference type="SAM" id="MobiDB-lite"/>
    </source>
</evidence>
<organism evidence="2 3">
    <name type="scientific">Sorangium cellulosum So0157-2</name>
    <dbReference type="NCBI Taxonomy" id="1254432"/>
    <lineage>
        <taxon>Bacteria</taxon>
        <taxon>Pseudomonadati</taxon>
        <taxon>Myxococcota</taxon>
        <taxon>Polyangia</taxon>
        <taxon>Polyangiales</taxon>
        <taxon>Polyangiaceae</taxon>
        <taxon>Sorangium</taxon>
    </lineage>
</organism>
<dbReference type="KEGG" id="scu:SCE1572_37705"/>
<dbReference type="EMBL" id="CP003969">
    <property type="protein sequence ID" value="AGP39733.1"/>
    <property type="molecule type" value="Genomic_DNA"/>
</dbReference>
<dbReference type="HOGENOM" id="CLU_2398043_0_0_7"/>
<dbReference type="AlphaFoldDB" id="S4YAB1"/>
<feature type="compositionally biased region" description="Basic and acidic residues" evidence="1">
    <location>
        <begin position="65"/>
        <end position="84"/>
    </location>
</feature>
<evidence type="ECO:0000313" key="3">
    <source>
        <dbReference type="Proteomes" id="UP000014803"/>
    </source>
</evidence>
<feature type="region of interest" description="Disordered" evidence="1">
    <location>
        <begin position="13"/>
        <end position="93"/>
    </location>
</feature>
<gene>
    <name evidence="2" type="ORF">SCE1572_37705</name>
</gene>
<sequence length="93" mass="9866">MEVPSLTTAVLKLSAPHVAWQGREDAPARAKGRPRGAAGQEGRAGAAEIAGVPRRKSAVQPSAEEEGRPPTRGADKQRRSEATRRRPARTSSC</sequence>
<name>S4YAB1_SORCE</name>
<reference evidence="2 3" key="1">
    <citation type="journal article" date="2013" name="Sci. Rep.">
        <title>Extraordinary expansion of a Sorangium cellulosum genome from an alkaline milieu.</title>
        <authorList>
            <person name="Han K."/>
            <person name="Li Z.F."/>
            <person name="Peng R."/>
            <person name="Zhu L.P."/>
            <person name="Zhou T."/>
            <person name="Wang L.G."/>
            <person name="Li S.G."/>
            <person name="Zhang X.B."/>
            <person name="Hu W."/>
            <person name="Wu Z.H."/>
            <person name="Qin N."/>
            <person name="Li Y.Z."/>
        </authorList>
    </citation>
    <scope>NUCLEOTIDE SEQUENCE [LARGE SCALE GENOMIC DNA]</scope>
    <source>
        <strain evidence="2 3">So0157-2</strain>
    </source>
</reference>
<proteinExistence type="predicted"/>
<evidence type="ECO:0000313" key="2">
    <source>
        <dbReference type="EMBL" id="AGP39733.1"/>
    </source>
</evidence>
<accession>S4YAB1</accession>
<protein>
    <submittedName>
        <fullName evidence="2">Uncharacterized protein</fullName>
    </submittedName>
</protein>